<reference evidence="2 3" key="1">
    <citation type="submission" date="2020-08" db="EMBL/GenBank/DDBJ databases">
        <title>Genomic Encyclopedia of Type Strains, Phase IV (KMG-IV): sequencing the most valuable type-strain genomes for metagenomic binning, comparative biology and taxonomic classification.</title>
        <authorList>
            <person name="Goeker M."/>
        </authorList>
    </citation>
    <scope>NUCLEOTIDE SEQUENCE [LARGE SCALE GENOMIC DNA]</scope>
    <source>
        <strain evidence="2 3">DSM 105481</strain>
    </source>
</reference>
<dbReference type="EMBL" id="JACJHX010000003">
    <property type="protein sequence ID" value="MBA9026108.1"/>
    <property type="molecule type" value="Genomic_DNA"/>
</dbReference>
<gene>
    <name evidence="2" type="ORF">HNP81_001393</name>
</gene>
<evidence type="ECO:0000259" key="1">
    <source>
        <dbReference type="PROSITE" id="PS50902"/>
    </source>
</evidence>
<organism evidence="2 3">
    <name type="scientific">Peribacillus huizhouensis</name>
    <dbReference type="NCBI Taxonomy" id="1501239"/>
    <lineage>
        <taxon>Bacteria</taxon>
        <taxon>Bacillati</taxon>
        <taxon>Bacillota</taxon>
        <taxon>Bacilli</taxon>
        <taxon>Bacillales</taxon>
        <taxon>Bacillaceae</taxon>
        <taxon>Peribacillus</taxon>
    </lineage>
</organism>
<feature type="domain" description="Flavodoxin-like" evidence="1">
    <location>
        <begin position="1"/>
        <end position="69"/>
    </location>
</feature>
<accession>A0ABR6CM52</accession>
<sequence>MDQLNFAGRKAAVFGSCDSFYPEFGAAVDTLMNKLQECGADVVLEGLKVELDPVGEDVERCKLFGKDFLKKC</sequence>
<dbReference type="Gene3D" id="3.40.50.360">
    <property type="match status" value="1"/>
</dbReference>
<keyword evidence="3" id="KW-1185">Reference proteome</keyword>
<dbReference type="PROSITE" id="PS50902">
    <property type="entry name" value="FLAVODOXIN_LIKE"/>
    <property type="match status" value="1"/>
</dbReference>
<dbReference type="Pfam" id="PF00258">
    <property type="entry name" value="Flavodoxin_1"/>
    <property type="match status" value="1"/>
</dbReference>
<protein>
    <submittedName>
        <fullName evidence="2">Flavodoxin I</fullName>
    </submittedName>
</protein>
<comment type="caution">
    <text evidence="2">The sequence shown here is derived from an EMBL/GenBank/DDBJ whole genome shotgun (WGS) entry which is preliminary data.</text>
</comment>
<dbReference type="InterPro" id="IPR008254">
    <property type="entry name" value="Flavodoxin/NO_synth"/>
</dbReference>
<dbReference type="SUPFAM" id="SSF52218">
    <property type="entry name" value="Flavoproteins"/>
    <property type="match status" value="1"/>
</dbReference>
<dbReference type="InterPro" id="IPR029039">
    <property type="entry name" value="Flavoprotein-like_sf"/>
</dbReference>
<evidence type="ECO:0000313" key="3">
    <source>
        <dbReference type="Proteomes" id="UP000626697"/>
    </source>
</evidence>
<dbReference type="Proteomes" id="UP000626697">
    <property type="component" value="Unassembled WGS sequence"/>
</dbReference>
<name>A0ABR6CM52_9BACI</name>
<evidence type="ECO:0000313" key="2">
    <source>
        <dbReference type="EMBL" id="MBA9026108.1"/>
    </source>
</evidence>
<proteinExistence type="predicted"/>